<evidence type="ECO:0000256" key="2">
    <source>
        <dbReference type="SAM" id="MobiDB-lite"/>
    </source>
</evidence>
<dbReference type="Proteomes" id="UP000282515">
    <property type="component" value="Unassembled WGS sequence"/>
</dbReference>
<dbReference type="EMBL" id="RDBF01000003">
    <property type="protein sequence ID" value="RLV56457.1"/>
    <property type="molecule type" value="Genomic_DNA"/>
</dbReference>
<dbReference type="AlphaFoldDB" id="A0A3L8PM42"/>
<dbReference type="InterPro" id="IPR036679">
    <property type="entry name" value="FlgN-like_sf"/>
</dbReference>
<dbReference type="InterPro" id="IPR007809">
    <property type="entry name" value="FlgN-like"/>
</dbReference>
<feature type="region of interest" description="Disordered" evidence="2">
    <location>
        <begin position="141"/>
        <end position="163"/>
    </location>
</feature>
<keyword evidence="3" id="KW-0966">Cell projection</keyword>
<dbReference type="Gene3D" id="1.20.58.300">
    <property type="entry name" value="FlgN-like"/>
    <property type="match status" value="1"/>
</dbReference>
<evidence type="ECO:0000313" key="3">
    <source>
        <dbReference type="EMBL" id="RLV56457.1"/>
    </source>
</evidence>
<sequence length="163" mass="18205">MADGSLVEELSLLLWRERELLDTLLFKLELEQLVLSSGRTRWLARSAREVEAALEAIRETEVLRAGAAEAVAAELGLDPDPSLRALADAAGEPWSTILHEHRDAFLTVTGEIRQLADTNRELITNGQRAAREMLMDITDKDTYREDGGADTSAVRPRYFDQDL</sequence>
<dbReference type="RefSeq" id="WP_121793464.1">
    <property type="nucleotide sequence ID" value="NZ_RDBF01000003.1"/>
</dbReference>
<accession>A0A3L8PM42</accession>
<keyword evidence="3" id="KW-0282">Flagellum</keyword>
<keyword evidence="3" id="KW-0969">Cilium</keyword>
<proteinExistence type="predicted"/>
<dbReference type="SUPFAM" id="SSF140566">
    <property type="entry name" value="FlgN-like"/>
    <property type="match status" value="1"/>
</dbReference>
<protein>
    <submittedName>
        <fullName evidence="3">Flagellar protein FlgN</fullName>
    </submittedName>
</protein>
<keyword evidence="1" id="KW-1005">Bacterial flagellum biogenesis</keyword>
<dbReference type="OrthoDB" id="3268384at2"/>
<name>A0A3L8PM42_9ACTN</name>
<evidence type="ECO:0000256" key="1">
    <source>
        <dbReference type="ARBA" id="ARBA00022795"/>
    </source>
</evidence>
<comment type="caution">
    <text evidence="3">The sequence shown here is derived from an EMBL/GenBank/DDBJ whole genome shotgun (WGS) entry which is preliminary data.</text>
</comment>
<reference evidence="3 4" key="1">
    <citation type="submission" date="2018-10" db="EMBL/GenBank/DDBJ databases">
        <title>Aeromicrobium sp. 9W16Y-2 whole genome shotgun sequence.</title>
        <authorList>
            <person name="Li F."/>
        </authorList>
    </citation>
    <scope>NUCLEOTIDE SEQUENCE [LARGE SCALE GENOMIC DNA]</scope>
    <source>
        <strain evidence="3 4">9W16Y-2</strain>
    </source>
</reference>
<gene>
    <name evidence="3" type="ORF">D9V41_05105</name>
</gene>
<keyword evidence="4" id="KW-1185">Reference proteome</keyword>
<evidence type="ECO:0000313" key="4">
    <source>
        <dbReference type="Proteomes" id="UP000282515"/>
    </source>
</evidence>
<dbReference type="Pfam" id="PF05130">
    <property type="entry name" value="FlgN"/>
    <property type="match status" value="1"/>
</dbReference>
<dbReference type="GO" id="GO:0044780">
    <property type="term" value="P:bacterial-type flagellum assembly"/>
    <property type="evidence" value="ECO:0007669"/>
    <property type="project" value="InterPro"/>
</dbReference>
<organism evidence="3 4">
    <name type="scientific">Aeromicrobium phragmitis</name>
    <dbReference type="NCBI Taxonomy" id="2478914"/>
    <lineage>
        <taxon>Bacteria</taxon>
        <taxon>Bacillati</taxon>
        <taxon>Actinomycetota</taxon>
        <taxon>Actinomycetes</taxon>
        <taxon>Propionibacteriales</taxon>
        <taxon>Nocardioidaceae</taxon>
        <taxon>Aeromicrobium</taxon>
    </lineage>
</organism>